<reference evidence="4" key="1">
    <citation type="submission" date="2017-02" db="EMBL/GenBank/DDBJ databases">
        <title>Complete genome sequence of Cupriavidus necator strain NH9, a 3-chlorobenzoate degrader.</title>
        <authorList>
            <person name="Moriuchi R."/>
            <person name="Dohra H."/>
            <person name="Ogawa N."/>
        </authorList>
    </citation>
    <scope>NUCLEOTIDE SEQUENCE [LARGE SCALE GENOMIC DNA]</scope>
    <source>
        <strain evidence="4">NH9</strain>
    </source>
</reference>
<sequence>MKHFSLIAAATLALAAAHVYAADMDVAAGPDENGTTVSQAAPAAGQAPMPTTARPAPMGKTREEVRQELIRAQKDGTLDRLNELYGGG</sequence>
<dbReference type="KEGG" id="cuh:BJN34_23300"/>
<dbReference type="EMBL" id="CP017758">
    <property type="protein sequence ID" value="AQV96790.1"/>
    <property type="molecule type" value="Genomic_DNA"/>
</dbReference>
<feature type="region of interest" description="Disordered" evidence="1">
    <location>
        <begin position="27"/>
        <end position="61"/>
    </location>
</feature>
<dbReference type="AlphaFoldDB" id="A0A1U9UVW0"/>
<name>A0A1U9UVW0_CUPNE</name>
<feature type="chain" id="PRO_5013069884" evidence="2">
    <location>
        <begin position="22"/>
        <end position="88"/>
    </location>
</feature>
<dbReference type="Proteomes" id="UP000189627">
    <property type="component" value="Chromosome 2"/>
</dbReference>
<evidence type="ECO:0000256" key="2">
    <source>
        <dbReference type="SAM" id="SignalP"/>
    </source>
</evidence>
<dbReference type="RefSeq" id="WP_078199212.1">
    <property type="nucleotide sequence ID" value="NZ_CP017758.1"/>
</dbReference>
<gene>
    <name evidence="3" type="ORF">BJN34_23300</name>
</gene>
<dbReference type="Pfam" id="PF13663">
    <property type="entry name" value="DUF4148"/>
    <property type="match status" value="1"/>
</dbReference>
<evidence type="ECO:0000313" key="4">
    <source>
        <dbReference type="Proteomes" id="UP000189627"/>
    </source>
</evidence>
<protein>
    <submittedName>
        <fullName evidence="3">DUF4148 domain-containing protein</fullName>
    </submittedName>
</protein>
<keyword evidence="2" id="KW-0732">Signal</keyword>
<organism evidence="3 4">
    <name type="scientific">Cupriavidus necator</name>
    <name type="common">Alcaligenes eutrophus</name>
    <name type="synonym">Ralstonia eutropha</name>
    <dbReference type="NCBI Taxonomy" id="106590"/>
    <lineage>
        <taxon>Bacteria</taxon>
        <taxon>Pseudomonadati</taxon>
        <taxon>Pseudomonadota</taxon>
        <taxon>Betaproteobacteria</taxon>
        <taxon>Burkholderiales</taxon>
        <taxon>Burkholderiaceae</taxon>
        <taxon>Cupriavidus</taxon>
    </lineage>
</organism>
<evidence type="ECO:0000313" key="3">
    <source>
        <dbReference type="EMBL" id="AQV96790.1"/>
    </source>
</evidence>
<accession>A0A1U9UVW0</accession>
<evidence type="ECO:0000256" key="1">
    <source>
        <dbReference type="SAM" id="MobiDB-lite"/>
    </source>
</evidence>
<dbReference type="InterPro" id="IPR025421">
    <property type="entry name" value="DUF4148"/>
</dbReference>
<feature type="signal peptide" evidence="2">
    <location>
        <begin position="1"/>
        <end position="21"/>
    </location>
</feature>
<feature type="compositionally biased region" description="Low complexity" evidence="1">
    <location>
        <begin position="39"/>
        <end position="58"/>
    </location>
</feature>
<proteinExistence type="predicted"/>